<feature type="compositionally biased region" description="Basic and acidic residues" evidence="1">
    <location>
        <begin position="18"/>
        <end position="27"/>
    </location>
</feature>
<dbReference type="Proteomes" id="UP000649617">
    <property type="component" value="Unassembled WGS sequence"/>
</dbReference>
<dbReference type="OrthoDB" id="436583at2759"/>
<reference evidence="2" key="1">
    <citation type="submission" date="2021-02" db="EMBL/GenBank/DDBJ databases">
        <authorList>
            <person name="Dougan E. K."/>
            <person name="Rhodes N."/>
            <person name="Thang M."/>
            <person name="Chan C."/>
        </authorList>
    </citation>
    <scope>NUCLEOTIDE SEQUENCE</scope>
</reference>
<evidence type="ECO:0000313" key="2">
    <source>
        <dbReference type="EMBL" id="CAE7651401.1"/>
    </source>
</evidence>
<accession>A0A812VZK5</accession>
<name>A0A812VZK5_SYMPI</name>
<evidence type="ECO:0000313" key="3">
    <source>
        <dbReference type="Proteomes" id="UP000649617"/>
    </source>
</evidence>
<protein>
    <submittedName>
        <fullName evidence="2">Uncharacterized protein</fullName>
    </submittedName>
</protein>
<dbReference type="AlphaFoldDB" id="A0A812VZK5"/>
<proteinExistence type="predicted"/>
<comment type="caution">
    <text evidence="2">The sequence shown here is derived from an EMBL/GenBank/DDBJ whole genome shotgun (WGS) entry which is preliminary data.</text>
</comment>
<gene>
    <name evidence="2" type="ORF">SPIL2461_LOCUS17398</name>
</gene>
<evidence type="ECO:0000256" key="1">
    <source>
        <dbReference type="SAM" id="MobiDB-lite"/>
    </source>
</evidence>
<keyword evidence="3" id="KW-1185">Reference proteome</keyword>
<sequence length="258" mass="28818">ITDPDDIPRVLQAGTLSKNEKQKDASKGRETLFQMWAKSGGVKAVFMESVMVVAKKKRSKMITVKGGFYSKDDMKHELGYSQSRIEKIVKWAESKGGTEVDTQRSMHCEYDNETLEYWANTRTEAVWSKEQSDELIHTRSYEGPSAEDDLTMAPLVAVLLSENMSQVLKAKNSISGFLQKMRTAAAGDAACNQPMAKIEAIVKEFESLYEDMADLKAEGQTSGFNEKLLVLVSSFKYCKGNLSMALESLSIIFMRFAS</sequence>
<dbReference type="EMBL" id="CAJNIZ010043150">
    <property type="protein sequence ID" value="CAE7651401.1"/>
    <property type="molecule type" value="Genomic_DNA"/>
</dbReference>
<feature type="region of interest" description="Disordered" evidence="1">
    <location>
        <begin position="1"/>
        <end position="27"/>
    </location>
</feature>
<organism evidence="2 3">
    <name type="scientific">Symbiodinium pilosum</name>
    <name type="common">Dinoflagellate</name>
    <dbReference type="NCBI Taxonomy" id="2952"/>
    <lineage>
        <taxon>Eukaryota</taxon>
        <taxon>Sar</taxon>
        <taxon>Alveolata</taxon>
        <taxon>Dinophyceae</taxon>
        <taxon>Suessiales</taxon>
        <taxon>Symbiodiniaceae</taxon>
        <taxon>Symbiodinium</taxon>
    </lineage>
</organism>
<feature type="non-terminal residue" evidence="2">
    <location>
        <position position="1"/>
    </location>
</feature>